<evidence type="ECO:0000313" key="1">
    <source>
        <dbReference type="EMBL" id="KAJ3814371.1"/>
    </source>
</evidence>
<gene>
    <name evidence="1" type="ORF">F5876DRAFT_33046</name>
</gene>
<accession>A0ACC1UCQ8</accession>
<proteinExistence type="predicted"/>
<evidence type="ECO:0000313" key="2">
    <source>
        <dbReference type="Proteomes" id="UP001163835"/>
    </source>
</evidence>
<name>A0ACC1UCQ8_9AGAR</name>
<dbReference type="Proteomes" id="UP001163835">
    <property type="component" value="Unassembled WGS sequence"/>
</dbReference>
<dbReference type="EMBL" id="MU794969">
    <property type="protein sequence ID" value="KAJ3814371.1"/>
    <property type="molecule type" value="Genomic_DNA"/>
</dbReference>
<sequence length="279" mass="31291">MSEIHIREAGPSESRLRVKKSPQISDVHLLFSYTPSDDGTDENLLVLFHGLGDTHIPFAKLGRQLKLPQTATLTLRAPEKIPFLYEEAYQWYTSFDQLGELIDRPNPTFTLEILSKIFKHLIEDCSWPSHRIHLFGFAQGGSVALEFGIKFWRQQQEKAKESTPEFDIPTYSLGSIVSISGPLLSYPTLSSSSPTPVLAVYRPPPAEPSLSPTDLAVLKKAYSSVREAKLGASGPDMPSSKDEWEPIMRFWSERLSRRQVDGLYEVMSGISAPNELGRQ</sequence>
<organism evidence="1 2">
    <name type="scientific">Lentinula aff. lateritia</name>
    <dbReference type="NCBI Taxonomy" id="2804960"/>
    <lineage>
        <taxon>Eukaryota</taxon>
        <taxon>Fungi</taxon>
        <taxon>Dikarya</taxon>
        <taxon>Basidiomycota</taxon>
        <taxon>Agaricomycotina</taxon>
        <taxon>Agaricomycetes</taxon>
        <taxon>Agaricomycetidae</taxon>
        <taxon>Agaricales</taxon>
        <taxon>Marasmiineae</taxon>
        <taxon>Omphalotaceae</taxon>
        <taxon>Lentinula</taxon>
    </lineage>
</organism>
<keyword evidence="2" id="KW-1185">Reference proteome</keyword>
<reference evidence="1" key="1">
    <citation type="submission" date="2022-09" db="EMBL/GenBank/DDBJ databases">
        <title>A Global Phylogenomic Analysis of the Shiitake Genus Lentinula.</title>
        <authorList>
            <consortium name="DOE Joint Genome Institute"/>
            <person name="Sierra-Patev S."/>
            <person name="Min B."/>
            <person name="Naranjo-Ortiz M."/>
            <person name="Looney B."/>
            <person name="Konkel Z."/>
            <person name="Slot J.C."/>
            <person name="Sakamoto Y."/>
            <person name="Steenwyk J.L."/>
            <person name="Rokas A."/>
            <person name="Carro J."/>
            <person name="Camarero S."/>
            <person name="Ferreira P."/>
            <person name="Molpeceres G."/>
            <person name="Ruiz-Duenas F.J."/>
            <person name="Serrano A."/>
            <person name="Henrissat B."/>
            <person name="Drula E."/>
            <person name="Hughes K.W."/>
            <person name="Mata J.L."/>
            <person name="Ishikawa N.K."/>
            <person name="Vargas-Isla R."/>
            <person name="Ushijima S."/>
            <person name="Smith C.A."/>
            <person name="Ahrendt S."/>
            <person name="Andreopoulos W."/>
            <person name="He G."/>
            <person name="Labutti K."/>
            <person name="Lipzen A."/>
            <person name="Ng V."/>
            <person name="Riley R."/>
            <person name="Sandor L."/>
            <person name="Barry K."/>
            <person name="Martinez A.T."/>
            <person name="Xiao Y."/>
            <person name="Gibbons J.G."/>
            <person name="Terashima K."/>
            <person name="Grigoriev I.V."/>
            <person name="Hibbett D.S."/>
        </authorList>
    </citation>
    <scope>NUCLEOTIDE SEQUENCE</scope>
    <source>
        <strain evidence="1">TMI1499</strain>
    </source>
</reference>
<protein>
    <submittedName>
        <fullName evidence="1">Uncharacterized protein</fullName>
    </submittedName>
</protein>
<comment type="caution">
    <text evidence="1">The sequence shown here is derived from an EMBL/GenBank/DDBJ whole genome shotgun (WGS) entry which is preliminary data.</text>
</comment>